<evidence type="ECO:0000256" key="4">
    <source>
        <dbReference type="ARBA" id="ARBA00022898"/>
    </source>
</evidence>
<dbReference type="PANTHER" id="PTHR43277">
    <property type="entry name" value="ARGININE DECARBOXYLASE"/>
    <property type="match status" value="1"/>
</dbReference>
<keyword evidence="3" id="KW-0210">Decarboxylase</keyword>
<comment type="similarity">
    <text evidence="2">Belongs to the Orn/Lys/Arg decarboxylase class-I family.</text>
</comment>
<feature type="domain" description="Orn/Lys/Arg decarboxylases family 1 pyridoxal-P attachment site" evidence="6">
    <location>
        <begin position="6"/>
        <end position="368"/>
    </location>
</feature>
<dbReference type="InterPro" id="IPR052357">
    <property type="entry name" value="Orn_Lys_Arg_decarboxylase-I"/>
</dbReference>
<dbReference type="Pfam" id="PF01276">
    <property type="entry name" value="OKR_DC_1"/>
    <property type="match status" value="1"/>
</dbReference>
<evidence type="ECO:0000256" key="3">
    <source>
        <dbReference type="ARBA" id="ARBA00022793"/>
    </source>
</evidence>
<dbReference type="SUPFAM" id="SSF53383">
    <property type="entry name" value="PLP-dependent transferases"/>
    <property type="match status" value="1"/>
</dbReference>
<evidence type="ECO:0000313" key="8">
    <source>
        <dbReference type="EMBL" id="MPL76627.1"/>
    </source>
</evidence>
<dbReference type="CDD" id="cd00615">
    <property type="entry name" value="Orn_deC_like"/>
    <property type="match status" value="1"/>
</dbReference>
<dbReference type="InterPro" id="IPR036633">
    <property type="entry name" value="Prn/Lys/Arg_de-COase_C_sf"/>
</dbReference>
<dbReference type="GO" id="GO:0008792">
    <property type="term" value="F:arginine decarboxylase activity"/>
    <property type="evidence" value="ECO:0007669"/>
    <property type="project" value="UniProtKB-EC"/>
</dbReference>
<evidence type="ECO:0000256" key="5">
    <source>
        <dbReference type="ARBA" id="ARBA00023239"/>
    </source>
</evidence>
<keyword evidence="4" id="KW-0663">Pyridoxal phosphate</keyword>
<accession>A0A644UCH5</accession>
<evidence type="ECO:0000256" key="2">
    <source>
        <dbReference type="ARBA" id="ARBA00010671"/>
    </source>
</evidence>
<feature type="domain" description="Orn/Lys/Arg decarboxylase C-terminal" evidence="7">
    <location>
        <begin position="398"/>
        <end position="462"/>
    </location>
</feature>
<comment type="cofactor">
    <cofactor evidence="1">
        <name>pyridoxal 5'-phosphate</name>
        <dbReference type="ChEBI" id="CHEBI:597326"/>
    </cofactor>
</comment>
<evidence type="ECO:0000256" key="1">
    <source>
        <dbReference type="ARBA" id="ARBA00001933"/>
    </source>
</evidence>
<dbReference type="EC" id="4.1.1.19" evidence="8"/>
<reference evidence="8" key="1">
    <citation type="submission" date="2019-08" db="EMBL/GenBank/DDBJ databases">
        <authorList>
            <person name="Kucharzyk K."/>
            <person name="Murdoch R.W."/>
            <person name="Higgins S."/>
            <person name="Loffler F."/>
        </authorList>
    </citation>
    <scope>NUCLEOTIDE SEQUENCE</scope>
</reference>
<dbReference type="Gene3D" id="3.40.640.10">
    <property type="entry name" value="Type I PLP-dependent aspartate aminotransferase-like (Major domain)"/>
    <property type="match status" value="1"/>
</dbReference>
<sequence>MDNYKPLCEAIEKYRKAHVYPFHTPGHKGGRGADETLSALMGDTALTSDVSLMSELDDLHNPQGCLQEAQELAAKLYGADATFFAPNGTTGAIHAMLIGTLVPGDKILVPRNTHRSVIGGLILGGLRPVYVLPAYSEAWSLSLQVTVEDIEKMLIAQTDIAAVLITSPNYYGMVADLPAIAKVAHEHGALLLVDEAHGAHLGFSPLLPPSALQCGADVVAQSTHKLLGALTQCSMLHIRGKRVERQQVAAAMSLLTTTSPNYLLLASLDCARSQMATEGKVLVERAVKVADKLRIALEKIPQLKVLKQSIIGQGGVVGLDTTKVTVNVRELGFSGVYAGEELRRAGIAVELVDRDNLLFLLTYADDNQEIDDVIGKIVLTFMMLGALHREVNKLENSILPLPRQVLLPRVAFYAFKKECLFAEAAGEISAEQISFYPPGIPVVVPGEEITEEIISYCQELKAAGIPVSGPRDSSLERIQVVKK</sequence>
<dbReference type="Gene3D" id="3.90.100.10">
    <property type="entry name" value="Orn/Lys/Arg decarboxylase, C-terminal domain"/>
    <property type="match status" value="1"/>
</dbReference>
<organism evidence="8">
    <name type="scientific">bioreactor metagenome</name>
    <dbReference type="NCBI Taxonomy" id="1076179"/>
    <lineage>
        <taxon>unclassified sequences</taxon>
        <taxon>metagenomes</taxon>
        <taxon>ecological metagenomes</taxon>
    </lineage>
</organism>
<evidence type="ECO:0000259" key="7">
    <source>
        <dbReference type="Pfam" id="PF03711"/>
    </source>
</evidence>
<keyword evidence="5 8" id="KW-0456">Lyase</keyword>
<dbReference type="InterPro" id="IPR015424">
    <property type="entry name" value="PyrdxlP-dep_Trfase"/>
</dbReference>
<dbReference type="InterPro" id="IPR000310">
    <property type="entry name" value="Orn/Lys/Arg_deCO2ase_major_dom"/>
</dbReference>
<dbReference type="AlphaFoldDB" id="A0A644UCH5"/>
<dbReference type="EMBL" id="VSSQ01000099">
    <property type="protein sequence ID" value="MPL76627.1"/>
    <property type="molecule type" value="Genomic_DNA"/>
</dbReference>
<name>A0A644UCH5_9ZZZZ</name>
<dbReference type="InterPro" id="IPR015421">
    <property type="entry name" value="PyrdxlP-dep_Trfase_major"/>
</dbReference>
<dbReference type="Pfam" id="PF03711">
    <property type="entry name" value="OKR_DC_1_C"/>
    <property type="match status" value="1"/>
</dbReference>
<evidence type="ECO:0000259" key="6">
    <source>
        <dbReference type="Pfam" id="PF01276"/>
    </source>
</evidence>
<dbReference type="PANTHER" id="PTHR43277:SF4">
    <property type="entry name" value="ARGININE DECARBOXYLASE"/>
    <property type="match status" value="1"/>
</dbReference>
<protein>
    <submittedName>
        <fullName evidence="8">Arginine decarboxylase</fullName>
        <ecNumber evidence="8">4.1.1.19</ecNumber>
    </submittedName>
</protein>
<dbReference type="InterPro" id="IPR008286">
    <property type="entry name" value="Prn/Lys/Arg_de-COase_C"/>
</dbReference>
<gene>
    <name evidence="8" type="primary">speA_7</name>
    <name evidence="8" type="ORF">SDC9_22473</name>
</gene>
<proteinExistence type="inferred from homology"/>
<comment type="caution">
    <text evidence="8">The sequence shown here is derived from an EMBL/GenBank/DDBJ whole genome shotgun (WGS) entry which is preliminary data.</text>
</comment>
<dbReference type="SUPFAM" id="SSF55904">
    <property type="entry name" value="Ornithine decarboxylase C-terminal domain"/>
    <property type="match status" value="1"/>
</dbReference>